<protein>
    <submittedName>
        <fullName evidence="8">Guanine nucleotide exchange factor DBS-like</fullName>
    </submittedName>
</protein>
<evidence type="ECO:0000256" key="4">
    <source>
        <dbReference type="PROSITE-ProRule" id="PRU00192"/>
    </source>
</evidence>
<dbReference type="PROSITE" id="PS50002">
    <property type="entry name" value="SH3"/>
    <property type="match status" value="1"/>
</dbReference>
<dbReference type="InterPro" id="IPR055251">
    <property type="entry name" value="SOS1_NGEF_PH"/>
</dbReference>
<dbReference type="Gene3D" id="1.20.900.10">
    <property type="entry name" value="Dbl homology (DH) domain"/>
    <property type="match status" value="1"/>
</dbReference>
<dbReference type="CDD" id="cd11856">
    <property type="entry name" value="SH3_p47phox_like"/>
    <property type="match status" value="1"/>
</dbReference>
<dbReference type="Pfam" id="PF00621">
    <property type="entry name" value="RhoGEF"/>
    <property type="match status" value="1"/>
</dbReference>
<dbReference type="PANTHER" id="PTHR22826:SF211">
    <property type="entry name" value="LD43457P"/>
    <property type="match status" value="1"/>
</dbReference>
<dbReference type="SUPFAM" id="SSF48065">
    <property type="entry name" value="DBL homology domain (DH-domain)"/>
    <property type="match status" value="1"/>
</dbReference>
<dbReference type="AlphaFoldDB" id="A0A6P4FMQ7"/>
<dbReference type="InterPro" id="IPR036028">
    <property type="entry name" value="SH3-like_dom_sf"/>
</dbReference>
<dbReference type="InterPro" id="IPR011993">
    <property type="entry name" value="PH-like_dom_sf"/>
</dbReference>
<feature type="domain" description="SH3" evidence="5">
    <location>
        <begin position="381"/>
        <end position="442"/>
    </location>
</feature>
<accession>A0A6P4FMQ7</accession>
<evidence type="ECO:0000259" key="5">
    <source>
        <dbReference type="PROSITE" id="PS50002"/>
    </source>
</evidence>
<name>A0A6P4FMQ7_DRORH</name>
<dbReference type="OrthoDB" id="10256089at2759"/>
<keyword evidence="2" id="KW-0597">Phosphoprotein</keyword>
<dbReference type="RefSeq" id="XP_016991815.1">
    <property type="nucleotide sequence ID" value="XM_017136326.1"/>
</dbReference>
<dbReference type="InterPro" id="IPR000219">
    <property type="entry name" value="DH_dom"/>
</dbReference>
<evidence type="ECO:0000313" key="8">
    <source>
        <dbReference type="RefSeq" id="XP_016991815.1"/>
    </source>
</evidence>
<dbReference type="Gene3D" id="2.30.29.30">
    <property type="entry name" value="Pleckstrin-homology domain (PH domain)/Phosphotyrosine-binding domain (PTB)"/>
    <property type="match status" value="1"/>
</dbReference>
<evidence type="ECO:0000256" key="2">
    <source>
        <dbReference type="ARBA" id="ARBA00022553"/>
    </source>
</evidence>
<gene>
    <name evidence="8" type="primary">LOC108053622</name>
</gene>
<dbReference type="InterPro" id="IPR001452">
    <property type="entry name" value="SH3_domain"/>
</dbReference>
<dbReference type="GO" id="GO:0005085">
    <property type="term" value="F:guanyl-nucleotide exchange factor activity"/>
    <property type="evidence" value="ECO:0007669"/>
    <property type="project" value="UniProtKB-KW"/>
</dbReference>
<dbReference type="PROSITE" id="PS00741">
    <property type="entry name" value="DH_1"/>
    <property type="match status" value="1"/>
</dbReference>
<feature type="domain" description="DH" evidence="7">
    <location>
        <begin position="1"/>
        <end position="150"/>
    </location>
</feature>
<evidence type="ECO:0000259" key="7">
    <source>
        <dbReference type="PROSITE" id="PS50010"/>
    </source>
</evidence>
<dbReference type="SMART" id="SM00326">
    <property type="entry name" value="SH3"/>
    <property type="match status" value="1"/>
</dbReference>
<dbReference type="CDD" id="cd00160">
    <property type="entry name" value="RhoGEF"/>
    <property type="match status" value="1"/>
</dbReference>
<evidence type="ECO:0000256" key="3">
    <source>
        <dbReference type="ARBA" id="ARBA00022658"/>
    </source>
</evidence>
<evidence type="ECO:0000256" key="1">
    <source>
        <dbReference type="ARBA" id="ARBA00022443"/>
    </source>
</evidence>
<dbReference type="Gene3D" id="2.30.30.40">
    <property type="entry name" value="SH3 Domains"/>
    <property type="match status" value="1"/>
</dbReference>
<feature type="domain" description="PH" evidence="6">
    <location>
        <begin position="162"/>
        <end position="276"/>
    </location>
</feature>
<keyword evidence="3" id="KW-0344">Guanine-nucleotide releasing factor</keyword>
<sequence>MKSEGLVPASLQGNDDVLFGNLNELYTFHNHVFLKDLENCISTTELVAFCFVQRRDTFYQLYSFYCQNIPRSERLRETLVDTHIFFQECQKRLGHKLPLAAYLLKPVQRITKYQLLLKDLLRFSDSGSCTKELQKALECMLIVLKCVNDSMHQVAITGFPTDIAQQGKLLLQNSFQVWTDSKKDIRLRIKPQQRHIFLYQKSMLFCKQTSKPGHNKSTYQFKNHVKMLQIGLTESVRGDTKRFEVWLKGRQEVYTLQAPTIDVKIKWVAEIKRVLLNQLEELKGEKIKQYSLSHQGLRQTTSWDTPNVIVCPPSRTISFEASSETSNLKSNGSSIDNNSRFTSINNNVNGDLDKDQQEKCSCSSDCSNSEDELSLMDENISPGSTFLALANYSATGHSEVSMREGDTIELLKVGCDGWWYIRALDTCAEGWAPAAYMEPINRKSSRSSCRH</sequence>
<reference evidence="8" key="1">
    <citation type="submission" date="2025-08" db="UniProtKB">
        <authorList>
            <consortium name="RefSeq"/>
        </authorList>
    </citation>
    <scope>IDENTIFICATION</scope>
</reference>
<organism evidence="8">
    <name type="scientific">Drosophila rhopaloa</name>
    <name type="common">Fruit fly</name>
    <dbReference type="NCBI Taxonomy" id="1041015"/>
    <lineage>
        <taxon>Eukaryota</taxon>
        <taxon>Metazoa</taxon>
        <taxon>Ecdysozoa</taxon>
        <taxon>Arthropoda</taxon>
        <taxon>Hexapoda</taxon>
        <taxon>Insecta</taxon>
        <taxon>Pterygota</taxon>
        <taxon>Neoptera</taxon>
        <taxon>Endopterygota</taxon>
        <taxon>Diptera</taxon>
        <taxon>Brachycera</taxon>
        <taxon>Muscomorpha</taxon>
        <taxon>Ephydroidea</taxon>
        <taxon>Drosophilidae</taxon>
        <taxon>Drosophila</taxon>
        <taxon>Sophophora</taxon>
    </lineage>
</organism>
<dbReference type="InterPro" id="IPR001331">
    <property type="entry name" value="GDS_CDC24_CS"/>
</dbReference>
<keyword evidence="1 4" id="KW-0728">SH3 domain</keyword>
<dbReference type="InterPro" id="IPR035899">
    <property type="entry name" value="DBL_dom_sf"/>
</dbReference>
<dbReference type="SMART" id="SM00233">
    <property type="entry name" value="PH"/>
    <property type="match status" value="1"/>
</dbReference>
<dbReference type="SMART" id="SM00325">
    <property type="entry name" value="RhoGEF"/>
    <property type="match status" value="1"/>
</dbReference>
<dbReference type="InterPro" id="IPR051336">
    <property type="entry name" value="RhoGEF_Guanine_NuclExch_SF"/>
</dbReference>
<dbReference type="PANTHER" id="PTHR22826">
    <property type="entry name" value="RHO GUANINE EXCHANGE FACTOR-RELATED"/>
    <property type="match status" value="1"/>
</dbReference>
<dbReference type="PROSITE" id="PS50010">
    <property type="entry name" value="DH_2"/>
    <property type="match status" value="1"/>
</dbReference>
<dbReference type="InterPro" id="IPR001849">
    <property type="entry name" value="PH_domain"/>
</dbReference>
<dbReference type="FunFam" id="2.30.29.30:FF:000078">
    <property type="entry name" value="Guanine nucleotide exchange factor DBS"/>
    <property type="match status" value="1"/>
</dbReference>
<dbReference type="SUPFAM" id="SSF50729">
    <property type="entry name" value="PH domain-like"/>
    <property type="match status" value="1"/>
</dbReference>
<dbReference type="Pfam" id="PF00018">
    <property type="entry name" value="SH3_1"/>
    <property type="match status" value="1"/>
</dbReference>
<dbReference type="PROSITE" id="PS50003">
    <property type="entry name" value="PH_DOMAIN"/>
    <property type="match status" value="1"/>
</dbReference>
<dbReference type="SUPFAM" id="SSF50044">
    <property type="entry name" value="SH3-domain"/>
    <property type="match status" value="1"/>
</dbReference>
<evidence type="ECO:0000259" key="6">
    <source>
        <dbReference type="PROSITE" id="PS50003"/>
    </source>
</evidence>
<dbReference type="GO" id="GO:0035556">
    <property type="term" value="P:intracellular signal transduction"/>
    <property type="evidence" value="ECO:0007669"/>
    <property type="project" value="InterPro"/>
</dbReference>
<dbReference type="Pfam" id="PF22697">
    <property type="entry name" value="SOS1_NGEF_PH"/>
    <property type="match status" value="1"/>
</dbReference>
<proteinExistence type="predicted"/>
<dbReference type="GO" id="GO:0005737">
    <property type="term" value="C:cytoplasm"/>
    <property type="evidence" value="ECO:0007669"/>
    <property type="project" value="TreeGrafter"/>
</dbReference>